<gene>
    <name evidence="1" type="ORF">CY34DRAFT_69095</name>
</gene>
<reference evidence="1 2" key="1">
    <citation type="submission" date="2014-04" db="EMBL/GenBank/DDBJ databases">
        <authorList>
            <consortium name="DOE Joint Genome Institute"/>
            <person name="Kuo A."/>
            <person name="Ruytinx J."/>
            <person name="Rineau F."/>
            <person name="Colpaert J."/>
            <person name="Kohler A."/>
            <person name="Nagy L.G."/>
            <person name="Floudas D."/>
            <person name="Copeland A."/>
            <person name="Barry K.W."/>
            <person name="Cichocki N."/>
            <person name="Veneault-Fourrey C."/>
            <person name="LaButti K."/>
            <person name="Lindquist E.A."/>
            <person name="Lipzen A."/>
            <person name="Lundell T."/>
            <person name="Morin E."/>
            <person name="Murat C."/>
            <person name="Sun H."/>
            <person name="Tunlid A."/>
            <person name="Henrissat B."/>
            <person name="Grigoriev I.V."/>
            <person name="Hibbett D.S."/>
            <person name="Martin F."/>
            <person name="Nordberg H.P."/>
            <person name="Cantor M.N."/>
            <person name="Hua S.X."/>
        </authorList>
    </citation>
    <scope>NUCLEOTIDE SEQUENCE [LARGE SCALE GENOMIC DNA]</scope>
    <source>
        <strain evidence="1 2">UH-Slu-Lm8-n1</strain>
    </source>
</reference>
<dbReference type="AlphaFoldDB" id="A0A0C9ZZ71"/>
<organism evidence="1 2">
    <name type="scientific">Suillus luteus UH-Slu-Lm8-n1</name>
    <dbReference type="NCBI Taxonomy" id="930992"/>
    <lineage>
        <taxon>Eukaryota</taxon>
        <taxon>Fungi</taxon>
        <taxon>Dikarya</taxon>
        <taxon>Basidiomycota</taxon>
        <taxon>Agaricomycotina</taxon>
        <taxon>Agaricomycetes</taxon>
        <taxon>Agaricomycetidae</taxon>
        <taxon>Boletales</taxon>
        <taxon>Suillineae</taxon>
        <taxon>Suillaceae</taxon>
        <taxon>Suillus</taxon>
    </lineage>
</organism>
<dbReference type="OrthoDB" id="2675409at2759"/>
<dbReference type="Proteomes" id="UP000054485">
    <property type="component" value="Unassembled WGS sequence"/>
</dbReference>
<proteinExistence type="predicted"/>
<keyword evidence="2" id="KW-1185">Reference proteome</keyword>
<dbReference type="HOGENOM" id="CLU_3020130_0_0_1"/>
<evidence type="ECO:0000313" key="2">
    <source>
        <dbReference type="Proteomes" id="UP000054485"/>
    </source>
</evidence>
<evidence type="ECO:0000313" key="1">
    <source>
        <dbReference type="EMBL" id="KIK34826.1"/>
    </source>
</evidence>
<feature type="non-terminal residue" evidence="1">
    <location>
        <position position="56"/>
    </location>
</feature>
<reference evidence="2" key="2">
    <citation type="submission" date="2015-01" db="EMBL/GenBank/DDBJ databases">
        <title>Evolutionary Origins and Diversification of the Mycorrhizal Mutualists.</title>
        <authorList>
            <consortium name="DOE Joint Genome Institute"/>
            <consortium name="Mycorrhizal Genomics Consortium"/>
            <person name="Kohler A."/>
            <person name="Kuo A."/>
            <person name="Nagy L.G."/>
            <person name="Floudas D."/>
            <person name="Copeland A."/>
            <person name="Barry K.W."/>
            <person name="Cichocki N."/>
            <person name="Veneault-Fourrey C."/>
            <person name="LaButti K."/>
            <person name="Lindquist E.A."/>
            <person name="Lipzen A."/>
            <person name="Lundell T."/>
            <person name="Morin E."/>
            <person name="Murat C."/>
            <person name="Riley R."/>
            <person name="Ohm R."/>
            <person name="Sun H."/>
            <person name="Tunlid A."/>
            <person name="Henrissat B."/>
            <person name="Grigoriev I.V."/>
            <person name="Hibbett D.S."/>
            <person name="Martin F."/>
        </authorList>
    </citation>
    <scope>NUCLEOTIDE SEQUENCE [LARGE SCALE GENOMIC DNA]</scope>
    <source>
        <strain evidence="2">UH-Slu-Lm8-n1</strain>
    </source>
</reference>
<name>A0A0C9ZZ71_9AGAM</name>
<dbReference type="EMBL" id="KN835698">
    <property type="protein sequence ID" value="KIK34826.1"/>
    <property type="molecule type" value="Genomic_DNA"/>
</dbReference>
<feature type="non-terminal residue" evidence="1">
    <location>
        <position position="1"/>
    </location>
</feature>
<dbReference type="InParanoid" id="A0A0C9ZZ71"/>
<protein>
    <submittedName>
        <fullName evidence="1">Uncharacterized protein</fullName>
    </submittedName>
</protein>
<accession>A0A0C9ZZ71</accession>
<sequence length="56" mass="6801">ELNDYGNFIHKKFAQNISKYHLCIIAFDKAIRKRVSQRRDLQLSNFNQFTDLYKSY</sequence>